<keyword evidence="5 6" id="KW-0472">Membrane</keyword>
<feature type="transmembrane region" description="Helical" evidence="6">
    <location>
        <begin position="186"/>
        <end position="204"/>
    </location>
</feature>
<comment type="subcellular location">
    <subcellularLocation>
        <location evidence="1 6">Cell membrane</location>
        <topology evidence="1 6">Multi-pass membrane protein</topology>
    </subcellularLocation>
</comment>
<keyword evidence="4 6" id="KW-1133">Transmembrane helix</keyword>
<feature type="transmembrane region" description="Helical" evidence="6">
    <location>
        <begin position="37"/>
        <end position="53"/>
    </location>
</feature>
<keyword evidence="9" id="KW-1185">Reference proteome</keyword>
<dbReference type="PANTHER" id="PTHR12677">
    <property type="entry name" value="GOLGI APPARATUS MEMBRANE PROTEIN TVP38-RELATED"/>
    <property type="match status" value="1"/>
</dbReference>
<dbReference type="InterPro" id="IPR015414">
    <property type="entry name" value="TMEM64"/>
</dbReference>
<dbReference type="InterPro" id="IPR032816">
    <property type="entry name" value="VTT_dom"/>
</dbReference>
<evidence type="ECO:0000256" key="3">
    <source>
        <dbReference type="ARBA" id="ARBA00022692"/>
    </source>
</evidence>
<evidence type="ECO:0000313" key="8">
    <source>
        <dbReference type="EMBL" id="MEI5909394.1"/>
    </source>
</evidence>
<feature type="domain" description="VTT" evidence="7">
    <location>
        <begin position="61"/>
        <end position="177"/>
    </location>
</feature>
<evidence type="ECO:0000256" key="2">
    <source>
        <dbReference type="ARBA" id="ARBA00022475"/>
    </source>
</evidence>
<feature type="transmembrane region" description="Helical" evidence="6">
    <location>
        <begin position="154"/>
        <end position="174"/>
    </location>
</feature>
<dbReference type="EMBL" id="JBBAXC010000025">
    <property type="protein sequence ID" value="MEI5909394.1"/>
    <property type="molecule type" value="Genomic_DNA"/>
</dbReference>
<evidence type="ECO:0000256" key="5">
    <source>
        <dbReference type="ARBA" id="ARBA00023136"/>
    </source>
</evidence>
<evidence type="ECO:0000256" key="1">
    <source>
        <dbReference type="ARBA" id="ARBA00004651"/>
    </source>
</evidence>
<feature type="transmembrane region" description="Helical" evidence="6">
    <location>
        <begin position="126"/>
        <end position="148"/>
    </location>
</feature>
<evidence type="ECO:0000256" key="6">
    <source>
        <dbReference type="RuleBase" id="RU366058"/>
    </source>
</evidence>
<name>A0ABU8HJW4_9BACI</name>
<keyword evidence="2 6" id="KW-1003">Cell membrane</keyword>
<reference evidence="8 9" key="1">
    <citation type="journal article" date="2018" name="J. Microbiol.">
        <title>Bacillus spongiae sp. nov., isolated from sponge of Jeju Island.</title>
        <authorList>
            <person name="Lee G.E."/>
            <person name="Im W.T."/>
            <person name="Park J.S."/>
        </authorList>
    </citation>
    <scope>NUCLEOTIDE SEQUENCE [LARGE SCALE GENOMIC DNA]</scope>
    <source>
        <strain evidence="8 9">135PIL107-10</strain>
    </source>
</reference>
<comment type="caution">
    <text evidence="8">The sequence shown here is derived from an EMBL/GenBank/DDBJ whole genome shotgun (WGS) entry which is preliminary data.</text>
</comment>
<evidence type="ECO:0000256" key="4">
    <source>
        <dbReference type="ARBA" id="ARBA00022989"/>
    </source>
</evidence>
<evidence type="ECO:0000313" key="9">
    <source>
        <dbReference type="Proteomes" id="UP001312865"/>
    </source>
</evidence>
<comment type="similarity">
    <text evidence="6">Belongs to the TVP38/TMEM64 family.</text>
</comment>
<dbReference type="PANTHER" id="PTHR12677:SF59">
    <property type="entry name" value="GOLGI APPARATUS MEMBRANE PROTEIN TVP38-RELATED"/>
    <property type="match status" value="1"/>
</dbReference>
<organism evidence="8 9">
    <name type="scientific">Bacillus spongiae</name>
    <dbReference type="NCBI Taxonomy" id="2683610"/>
    <lineage>
        <taxon>Bacteria</taxon>
        <taxon>Bacillati</taxon>
        <taxon>Bacillota</taxon>
        <taxon>Bacilli</taxon>
        <taxon>Bacillales</taxon>
        <taxon>Bacillaceae</taxon>
        <taxon>Bacillus</taxon>
    </lineage>
</organism>
<feature type="transmembrane region" description="Helical" evidence="6">
    <location>
        <begin position="83"/>
        <end position="105"/>
    </location>
</feature>
<protein>
    <recommendedName>
        <fullName evidence="6">TVP38/TMEM64 family membrane protein</fullName>
    </recommendedName>
</protein>
<evidence type="ECO:0000259" key="7">
    <source>
        <dbReference type="Pfam" id="PF09335"/>
    </source>
</evidence>
<dbReference type="Proteomes" id="UP001312865">
    <property type="component" value="Unassembled WGS sequence"/>
</dbReference>
<accession>A0ABU8HJW4</accession>
<gene>
    <name evidence="8" type="ORF">WAK64_20410</name>
</gene>
<proteinExistence type="inferred from homology"/>
<sequence length="218" mass="24026">MKKGALMKVAAFILVLLLLLWFSGSYINVSPQQIRDWILSFGWIAPVIFIVMYSVRPIILFPASVLSLAGGLAFGTFWGFVFIFIGALGAASVAYFIAATFQNSFIKFEQSERTQMIRKKMEENGFFIVLLLRFLPFLNFDLISYLGGLASVKYRSFLLATGLGIIPGTLAYSFLGSSLVSGNKTIIFIAVALFLIVLLVPIIAKGRVKELLGLSSKK</sequence>
<keyword evidence="3 6" id="KW-0812">Transmembrane</keyword>
<dbReference type="RefSeq" id="WP_336588838.1">
    <property type="nucleotide sequence ID" value="NZ_JBBAXC010000025.1"/>
</dbReference>
<dbReference type="Pfam" id="PF09335">
    <property type="entry name" value="VTT_dom"/>
    <property type="match status" value="1"/>
</dbReference>